<dbReference type="SUPFAM" id="SSF56112">
    <property type="entry name" value="Protein kinase-like (PK-like)"/>
    <property type="match status" value="1"/>
</dbReference>
<protein>
    <recommendedName>
        <fullName evidence="8">Protein kinase domain-containing protein</fullName>
    </recommendedName>
</protein>
<dbReference type="PROSITE" id="PS00108">
    <property type="entry name" value="PROTEIN_KINASE_ST"/>
    <property type="match status" value="1"/>
</dbReference>
<gene>
    <name evidence="9" type="ORF">GCM10010357_41340</name>
</gene>
<dbReference type="RefSeq" id="WP_344026521.1">
    <property type="nucleotide sequence ID" value="NZ_BAAABX010000048.1"/>
</dbReference>
<dbReference type="SUPFAM" id="SSF53822">
    <property type="entry name" value="Periplasmic binding protein-like I"/>
    <property type="match status" value="1"/>
</dbReference>
<dbReference type="PANTHER" id="PTHR43289">
    <property type="entry name" value="MITOGEN-ACTIVATED PROTEIN KINASE KINASE KINASE 20-RELATED"/>
    <property type="match status" value="1"/>
</dbReference>
<dbReference type="InterPro" id="IPR028081">
    <property type="entry name" value="Leu-bd"/>
</dbReference>
<proteinExistence type="inferred from homology"/>
<keyword evidence="4 7" id="KW-0547">Nucleotide-binding</keyword>
<dbReference type="Gene3D" id="3.40.50.2300">
    <property type="match status" value="2"/>
</dbReference>
<dbReference type="Gene3D" id="3.30.200.20">
    <property type="entry name" value="Phosphorylase Kinase, domain 1"/>
    <property type="match status" value="1"/>
</dbReference>
<reference evidence="10" key="1">
    <citation type="journal article" date="2019" name="Int. J. Syst. Evol. Microbiol.">
        <title>The Global Catalogue of Microorganisms (GCM) 10K type strain sequencing project: providing services to taxonomists for standard genome sequencing and annotation.</title>
        <authorList>
            <consortium name="The Broad Institute Genomics Platform"/>
            <consortium name="The Broad Institute Genome Sequencing Center for Infectious Disease"/>
            <person name="Wu L."/>
            <person name="Ma J."/>
        </authorList>
    </citation>
    <scope>NUCLEOTIDE SEQUENCE [LARGE SCALE GENOMIC DNA]</scope>
    <source>
        <strain evidence="10">JCM 4788</strain>
    </source>
</reference>
<evidence type="ECO:0000256" key="3">
    <source>
        <dbReference type="ARBA" id="ARBA00022729"/>
    </source>
</evidence>
<evidence type="ECO:0000256" key="7">
    <source>
        <dbReference type="PROSITE-ProRule" id="PRU10141"/>
    </source>
</evidence>
<dbReference type="InterPro" id="IPR008271">
    <property type="entry name" value="Ser/Thr_kinase_AS"/>
</dbReference>
<dbReference type="InterPro" id="IPR017441">
    <property type="entry name" value="Protein_kinase_ATP_BS"/>
</dbReference>
<sequence length="713" mass="73702">MTDRSLRPTDPSFVGGHRILARLGEGGMGVVYLGRTETGSLAAVKVIRAEYAHDDAFRARFRREARAARRVDSPWVVKVTGTDPEAERPWLATAFEPGPSLADAVAQHGPLPPRAVRVLGKMLARALAAVHGAGLVHRDVKPGNILLAAQGPRLIDFGIARSPDDTALTSADLVVGTPGFLSPEQAAARGDGIGPASDVFSLGCVLAYAATGRPPFGGGPVAGLLYRTVHDEPELGGVEEELAGVLLRCLAKDPADRPTPAGLDAALVEDVPSGAADWLPDAVVRMIARRSADVLALPEIEATVADPPPPPAPSRRRFLTVASAGAAVLAAGGGAVAWTALRGSGSGGTGRKQAAPGWAIGVQADLSGPGKAAGQAQEQGARLAVEQFNARRDKPFTLRLKISDDGGNGGRATAAAQRLVDDADVLAVVGSSTDATTQAALPVYDAALLPVISMSAGQNLFRNIRSFVRGRPLHNAVATKLAFHLEATSAAAPVGLLLDRSGGDLSWMSIQMINVIVGKYGAATHPRVVPAGTTELAPVLQEMRSAGIKAFVYAGPLDGAVRAARGLAGFDGPKYAAEPALDARFAAEPSAAGWSVVAGAIGPDAPSVRSFARAFRTRYGHAPGFWAAEGYDAAGLLIRQLTAAGGGRPAREALVAPLKAAKYRGITRDFAFDSRTVGTPMLATPASFVHQVRGGAFRYLGPAPDKAPRPRGR</sequence>
<comment type="similarity">
    <text evidence="1">Belongs to the leucine-binding protein family.</text>
</comment>
<evidence type="ECO:0000313" key="10">
    <source>
        <dbReference type="Proteomes" id="UP001500879"/>
    </source>
</evidence>
<evidence type="ECO:0000256" key="5">
    <source>
        <dbReference type="ARBA" id="ARBA00022777"/>
    </source>
</evidence>
<dbReference type="CDD" id="cd14014">
    <property type="entry name" value="STKc_PknB_like"/>
    <property type="match status" value="1"/>
</dbReference>
<accession>A0ABP3IQB2</accession>
<comment type="caution">
    <text evidence="9">The sequence shown here is derived from an EMBL/GenBank/DDBJ whole genome shotgun (WGS) entry which is preliminary data.</text>
</comment>
<evidence type="ECO:0000313" key="9">
    <source>
        <dbReference type="EMBL" id="GAA0415748.1"/>
    </source>
</evidence>
<evidence type="ECO:0000256" key="6">
    <source>
        <dbReference type="ARBA" id="ARBA00022840"/>
    </source>
</evidence>
<organism evidence="9 10">
    <name type="scientific">Streptomyces luteireticuli</name>
    <dbReference type="NCBI Taxonomy" id="173858"/>
    <lineage>
        <taxon>Bacteria</taxon>
        <taxon>Bacillati</taxon>
        <taxon>Actinomycetota</taxon>
        <taxon>Actinomycetes</taxon>
        <taxon>Kitasatosporales</taxon>
        <taxon>Streptomycetaceae</taxon>
        <taxon>Streptomyces</taxon>
    </lineage>
</organism>
<evidence type="ECO:0000256" key="4">
    <source>
        <dbReference type="ARBA" id="ARBA00022741"/>
    </source>
</evidence>
<keyword evidence="2" id="KW-0808">Transferase</keyword>
<dbReference type="InterPro" id="IPR000719">
    <property type="entry name" value="Prot_kinase_dom"/>
</dbReference>
<dbReference type="PROSITE" id="PS00107">
    <property type="entry name" value="PROTEIN_KINASE_ATP"/>
    <property type="match status" value="1"/>
</dbReference>
<dbReference type="PANTHER" id="PTHR43289:SF34">
    <property type="entry name" value="SERINE_THREONINE-PROTEIN KINASE YBDM-RELATED"/>
    <property type="match status" value="1"/>
</dbReference>
<dbReference type="Pfam" id="PF00069">
    <property type="entry name" value="Pkinase"/>
    <property type="match status" value="1"/>
</dbReference>
<feature type="domain" description="Protein kinase" evidence="8">
    <location>
        <begin position="17"/>
        <end position="279"/>
    </location>
</feature>
<dbReference type="InterPro" id="IPR011009">
    <property type="entry name" value="Kinase-like_dom_sf"/>
</dbReference>
<keyword evidence="3" id="KW-0732">Signal</keyword>
<dbReference type="Pfam" id="PF13458">
    <property type="entry name" value="Peripla_BP_6"/>
    <property type="match status" value="1"/>
</dbReference>
<keyword evidence="10" id="KW-1185">Reference proteome</keyword>
<dbReference type="Proteomes" id="UP001500879">
    <property type="component" value="Unassembled WGS sequence"/>
</dbReference>
<evidence type="ECO:0000256" key="2">
    <source>
        <dbReference type="ARBA" id="ARBA00022679"/>
    </source>
</evidence>
<dbReference type="PROSITE" id="PS50011">
    <property type="entry name" value="PROTEIN_KINASE_DOM"/>
    <property type="match status" value="1"/>
</dbReference>
<evidence type="ECO:0000259" key="8">
    <source>
        <dbReference type="PROSITE" id="PS50011"/>
    </source>
</evidence>
<dbReference type="InterPro" id="IPR028082">
    <property type="entry name" value="Peripla_BP_I"/>
</dbReference>
<keyword evidence="5" id="KW-0418">Kinase</keyword>
<dbReference type="SMART" id="SM00220">
    <property type="entry name" value="S_TKc"/>
    <property type="match status" value="1"/>
</dbReference>
<name>A0ABP3IQB2_9ACTN</name>
<feature type="binding site" evidence="7">
    <location>
        <position position="45"/>
    </location>
    <ligand>
        <name>ATP</name>
        <dbReference type="ChEBI" id="CHEBI:30616"/>
    </ligand>
</feature>
<keyword evidence="6 7" id="KW-0067">ATP-binding</keyword>
<evidence type="ECO:0000256" key="1">
    <source>
        <dbReference type="ARBA" id="ARBA00010062"/>
    </source>
</evidence>
<dbReference type="Gene3D" id="1.10.510.10">
    <property type="entry name" value="Transferase(Phosphotransferase) domain 1"/>
    <property type="match status" value="1"/>
</dbReference>
<dbReference type="EMBL" id="BAAABX010000048">
    <property type="protein sequence ID" value="GAA0415748.1"/>
    <property type="molecule type" value="Genomic_DNA"/>
</dbReference>